<evidence type="ECO:0000256" key="6">
    <source>
        <dbReference type="ARBA" id="ARBA00022777"/>
    </source>
</evidence>
<dbReference type="InterPro" id="IPR005467">
    <property type="entry name" value="His_kinase_dom"/>
</dbReference>
<evidence type="ECO:0000313" key="11">
    <source>
        <dbReference type="Proteomes" id="UP000000442"/>
    </source>
</evidence>
<evidence type="ECO:0000256" key="7">
    <source>
        <dbReference type="ARBA" id="ARBA00022840"/>
    </source>
</evidence>
<organism evidence="10 11">
    <name type="scientific">Desulforapulum autotrophicum (strain ATCC 43914 / DSM 3382 / VKM B-1955 / HRM2)</name>
    <name type="common">Desulfobacterium autotrophicum</name>
    <dbReference type="NCBI Taxonomy" id="177437"/>
    <lineage>
        <taxon>Bacteria</taxon>
        <taxon>Pseudomonadati</taxon>
        <taxon>Thermodesulfobacteriota</taxon>
        <taxon>Desulfobacteria</taxon>
        <taxon>Desulfobacterales</taxon>
        <taxon>Desulfobacteraceae</taxon>
        <taxon>Desulforapulum</taxon>
    </lineage>
</organism>
<sequence length="557" mass="62419">MPGSLTDFDIGFRALLNPGIDPSLPQNLTAHGRMSMERYIQIYENGPMGYFTLSEKGVICESNITGANLLNTCIKALPGMQFVKFVMSDFKSVFLNHCKQVLEKGTRQTCDLKFLPTQKQCFFGRLESVAELGMVNRGRLIRTTLLDITQRRRAESALEISESQQQVVTELGQLSLTGIKFTSLLNEALAKVLDTLRLETGEVLEWLPDCGQFLIRAAQGWKKGMVGRKRIMGGTASQSGFTLISGGPVLVADLQTETRFKSPLPELSNRCVVSGVSVLIGKSDKAFGVLGVHSPKKRKFKKNDIIFLQSVAHILASAVKQETARTVLKNSEKRLQFLSSHLLTAQEEERKKIAYMLHDDLGQSLTLLKLQIRAIEMKIEKDGKGAKADCCLAMKNISKTIENVREISHSLTPSILKDLGLSAALHSLFEYFGRYFNVHRHLDMTDMDNQLTQQSKILVYRIFQEAFTNIVRHAKADQIRVCVDRYNNRYRFDIQDNGIGFDLNGLQGNSLKDSGMGLTTMNERVRMLGGQLRIENRMCGGTRLWFEIPDSPGEVEP</sequence>
<dbReference type="InterPro" id="IPR035965">
    <property type="entry name" value="PAS-like_dom_sf"/>
</dbReference>
<dbReference type="Pfam" id="PF02518">
    <property type="entry name" value="HATPase_c"/>
    <property type="match status" value="1"/>
</dbReference>
<dbReference type="SUPFAM" id="SSF55785">
    <property type="entry name" value="PYP-like sensor domain (PAS domain)"/>
    <property type="match status" value="1"/>
</dbReference>
<evidence type="ECO:0000259" key="9">
    <source>
        <dbReference type="PROSITE" id="PS50109"/>
    </source>
</evidence>
<dbReference type="InterPro" id="IPR003594">
    <property type="entry name" value="HATPase_dom"/>
</dbReference>
<keyword evidence="3" id="KW-0597">Phosphoprotein</keyword>
<evidence type="ECO:0000256" key="8">
    <source>
        <dbReference type="ARBA" id="ARBA00023012"/>
    </source>
</evidence>
<dbReference type="InterPro" id="IPR011712">
    <property type="entry name" value="Sig_transdc_His_kin_sub3_dim/P"/>
</dbReference>
<keyword evidence="8" id="KW-0902">Two-component regulatory system</keyword>
<dbReference type="GO" id="GO:0005524">
    <property type="term" value="F:ATP binding"/>
    <property type="evidence" value="ECO:0007669"/>
    <property type="project" value="UniProtKB-KW"/>
</dbReference>
<dbReference type="SMART" id="SM00065">
    <property type="entry name" value="GAF"/>
    <property type="match status" value="1"/>
</dbReference>
<dbReference type="EC" id="2.7.13.3" evidence="2"/>
<dbReference type="STRING" id="177437.HRM2_14280"/>
<dbReference type="InterPro" id="IPR050482">
    <property type="entry name" value="Sensor_HK_TwoCompSys"/>
</dbReference>
<dbReference type="GO" id="GO:0000155">
    <property type="term" value="F:phosphorelay sensor kinase activity"/>
    <property type="evidence" value="ECO:0007669"/>
    <property type="project" value="InterPro"/>
</dbReference>
<dbReference type="CDD" id="cd16917">
    <property type="entry name" value="HATPase_UhpB-NarQ-NarX-like"/>
    <property type="match status" value="1"/>
</dbReference>
<dbReference type="eggNOG" id="COG2203">
    <property type="taxonomic scope" value="Bacteria"/>
</dbReference>
<dbReference type="PANTHER" id="PTHR24421:SF10">
    <property type="entry name" value="NITRATE_NITRITE SENSOR PROTEIN NARQ"/>
    <property type="match status" value="1"/>
</dbReference>
<proteinExistence type="predicted"/>
<dbReference type="Gene3D" id="1.20.5.1930">
    <property type="match status" value="1"/>
</dbReference>
<evidence type="ECO:0000313" key="10">
    <source>
        <dbReference type="EMBL" id="ACN14537.1"/>
    </source>
</evidence>
<dbReference type="SUPFAM" id="SSF55781">
    <property type="entry name" value="GAF domain-like"/>
    <property type="match status" value="1"/>
</dbReference>
<dbReference type="eggNOG" id="COG4585">
    <property type="taxonomic scope" value="Bacteria"/>
</dbReference>
<protein>
    <recommendedName>
        <fullName evidence="2">histidine kinase</fullName>
        <ecNumber evidence="2">2.7.13.3</ecNumber>
    </recommendedName>
</protein>
<dbReference type="EMBL" id="CP001087">
    <property type="protein sequence ID" value="ACN14537.1"/>
    <property type="molecule type" value="Genomic_DNA"/>
</dbReference>
<keyword evidence="7" id="KW-0067">ATP-binding</keyword>
<dbReference type="OrthoDB" id="5422462at2"/>
<evidence type="ECO:0000256" key="3">
    <source>
        <dbReference type="ARBA" id="ARBA00022553"/>
    </source>
</evidence>
<keyword evidence="6 10" id="KW-0418">Kinase</keyword>
<dbReference type="GO" id="GO:0016020">
    <property type="term" value="C:membrane"/>
    <property type="evidence" value="ECO:0007669"/>
    <property type="project" value="InterPro"/>
</dbReference>
<dbReference type="PANTHER" id="PTHR24421">
    <property type="entry name" value="NITRATE/NITRITE SENSOR PROTEIN NARX-RELATED"/>
    <property type="match status" value="1"/>
</dbReference>
<comment type="catalytic activity">
    <reaction evidence="1">
        <text>ATP + protein L-histidine = ADP + protein N-phospho-L-histidine.</text>
        <dbReference type="EC" id="2.7.13.3"/>
    </reaction>
</comment>
<dbReference type="Gene3D" id="3.30.450.40">
    <property type="match status" value="1"/>
</dbReference>
<dbReference type="Pfam" id="PF07730">
    <property type="entry name" value="HisKA_3"/>
    <property type="match status" value="1"/>
</dbReference>
<dbReference type="Proteomes" id="UP000000442">
    <property type="component" value="Chromosome"/>
</dbReference>
<reference evidence="10 11" key="1">
    <citation type="journal article" date="2009" name="Environ. Microbiol.">
        <title>Genome sequence of Desulfobacterium autotrophicum HRM2, a marine sulfate reducer oxidizing organic carbon completely to carbon dioxide.</title>
        <authorList>
            <person name="Strittmatter A.W."/>
            <person name="Liesegang H."/>
            <person name="Rabus R."/>
            <person name="Decker I."/>
            <person name="Amann J."/>
            <person name="Andres S."/>
            <person name="Henne A."/>
            <person name="Fricke W.F."/>
            <person name="Martinez-Arias R."/>
            <person name="Bartels D."/>
            <person name="Goesmann A."/>
            <person name="Krause L."/>
            <person name="Puehler A."/>
            <person name="Klenk H.P."/>
            <person name="Richter M."/>
            <person name="Schuler M."/>
            <person name="Gloeckner F.O."/>
            <person name="Meyerdierks A."/>
            <person name="Gottschalk G."/>
            <person name="Amann R."/>
        </authorList>
    </citation>
    <scope>NUCLEOTIDE SEQUENCE [LARGE SCALE GENOMIC DNA]</scope>
    <source>
        <strain evidence="11">ATCC 43914 / DSM 3382 / HRM2</strain>
    </source>
</reference>
<keyword evidence="11" id="KW-1185">Reference proteome</keyword>
<dbReference type="GO" id="GO:0046983">
    <property type="term" value="F:protein dimerization activity"/>
    <property type="evidence" value="ECO:0007669"/>
    <property type="project" value="InterPro"/>
</dbReference>
<dbReference type="PROSITE" id="PS50109">
    <property type="entry name" value="HIS_KIN"/>
    <property type="match status" value="1"/>
</dbReference>
<evidence type="ECO:0000256" key="2">
    <source>
        <dbReference type="ARBA" id="ARBA00012438"/>
    </source>
</evidence>
<name>C0Q9H3_DESAH</name>
<keyword evidence="5" id="KW-0547">Nucleotide-binding</keyword>
<dbReference type="RefSeq" id="WP_015903324.1">
    <property type="nucleotide sequence ID" value="NC_012108.1"/>
</dbReference>
<feature type="domain" description="Histidine kinase" evidence="9">
    <location>
        <begin position="356"/>
        <end position="552"/>
    </location>
</feature>
<dbReference type="SUPFAM" id="SSF55874">
    <property type="entry name" value="ATPase domain of HSP90 chaperone/DNA topoisomerase II/histidine kinase"/>
    <property type="match status" value="1"/>
</dbReference>
<gene>
    <name evidence="10" type="ordered locus">HRM2_14280</name>
</gene>
<keyword evidence="4" id="KW-0808">Transferase</keyword>
<dbReference type="Pfam" id="PF01590">
    <property type="entry name" value="GAF"/>
    <property type="match status" value="1"/>
</dbReference>
<dbReference type="AlphaFoldDB" id="C0Q9H3"/>
<accession>C0Q9H3</accession>
<dbReference type="HOGENOM" id="CLU_488955_0_0_7"/>
<dbReference type="Gene3D" id="3.30.565.10">
    <property type="entry name" value="Histidine kinase-like ATPase, C-terminal domain"/>
    <property type="match status" value="1"/>
</dbReference>
<dbReference type="KEGG" id="dat:HRM2_14280"/>
<dbReference type="InterPro" id="IPR003018">
    <property type="entry name" value="GAF"/>
</dbReference>
<dbReference type="SMART" id="SM00387">
    <property type="entry name" value="HATPase_c"/>
    <property type="match status" value="1"/>
</dbReference>
<evidence type="ECO:0000256" key="4">
    <source>
        <dbReference type="ARBA" id="ARBA00022679"/>
    </source>
</evidence>
<dbReference type="InterPro" id="IPR036890">
    <property type="entry name" value="HATPase_C_sf"/>
</dbReference>
<evidence type="ECO:0000256" key="1">
    <source>
        <dbReference type="ARBA" id="ARBA00000085"/>
    </source>
</evidence>
<dbReference type="InterPro" id="IPR029016">
    <property type="entry name" value="GAF-like_dom_sf"/>
</dbReference>
<evidence type="ECO:0000256" key="5">
    <source>
        <dbReference type="ARBA" id="ARBA00022741"/>
    </source>
</evidence>